<keyword evidence="2 4" id="KW-0378">Hydrolase</keyword>
<dbReference type="NCBIfam" id="TIGR01879">
    <property type="entry name" value="hydantase"/>
    <property type="match status" value="1"/>
</dbReference>
<comment type="cofactor">
    <cofactor evidence="3">
        <name>Zn(2+)</name>
        <dbReference type="ChEBI" id="CHEBI:29105"/>
    </cofactor>
    <text evidence="3">Binds 2 Zn(2+) ions per subunit.</text>
</comment>
<reference evidence="4" key="1">
    <citation type="submission" date="2021-07" db="EMBL/GenBank/DDBJ databases">
        <title>New genus and species of the family Alcaligenaceae.</title>
        <authorList>
            <person name="Hahn M.W."/>
        </authorList>
    </citation>
    <scope>NUCLEOTIDE SEQUENCE</scope>
    <source>
        <strain evidence="4">LF4-65</strain>
    </source>
</reference>
<evidence type="ECO:0000313" key="5">
    <source>
        <dbReference type="Proteomes" id="UP000739565"/>
    </source>
</evidence>
<name>A0A953T3B8_9BURK</name>
<accession>A0A953T3B8</accession>
<proteinExistence type="inferred from homology"/>
<feature type="binding site" evidence="3">
    <location>
        <position position="96"/>
    </location>
    <ligand>
        <name>Zn(2+)</name>
        <dbReference type="ChEBI" id="CHEBI:29105"/>
        <label>1</label>
    </ligand>
</feature>
<protein>
    <submittedName>
        <fullName evidence="4">Zn-dependent hydrolase</fullName>
    </submittedName>
</protein>
<evidence type="ECO:0000256" key="3">
    <source>
        <dbReference type="PIRSR" id="PIRSR001235-1"/>
    </source>
</evidence>
<dbReference type="AlphaFoldDB" id="A0A953T3B8"/>
<comment type="similarity">
    <text evidence="1">Belongs to the peptidase M20 family.</text>
</comment>
<evidence type="ECO:0000256" key="2">
    <source>
        <dbReference type="ARBA" id="ARBA00022801"/>
    </source>
</evidence>
<dbReference type="Proteomes" id="UP000739565">
    <property type="component" value="Unassembled WGS sequence"/>
</dbReference>
<feature type="binding site" evidence="3">
    <location>
        <position position="192"/>
    </location>
    <ligand>
        <name>Zn(2+)</name>
        <dbReference type="ChEBI" id="CHEBI:29105"/>
        <label>1</label>
    </ligand>
</feature>
<dbReference type="EMBL" id="JAHXRI010000010">
    <property type="protein sequence ID" value="MBZ1351275.1"/>
    <property type="molecule type" value="Genomic_DNA"/>
</dbReference>
<keyword evidence="5" id="KW-1185">Reference proteome</keyword>
<dbReference type="NCBIfam" id="NF006769">
    <property type="entry name" value="PRK09290.1-3"/>
    <property type="match status" value="1"/>
</dbReference>
<evidence type="ECO:0000256" key="1">
    <source>
        <dbReference type="ARBA" id="ARBA00006153"/>
    </source>
</evidence>
<feature type="binding site" evidence="3">
    <location>
        <position position="131"/>
    </location>
    <ligand>
        <name>Zn(2+)</name>
        <dbReference type="ChEBI" id="CHEBI:29105"/>
        <label>2</label>
    </ligand>
</feature>
<dbReference type="PANTHER" id="PTHR32494">
    <property type="entry name" value="ALLANTOATE DEIMINASE-RELATED"/>
    <property type="match status" value="1"/>
</dbReference>
<dbReference type="GO" id="GO:0046872">
    <property type="term" value="F:metal ion binding"/>
    <property type="evidence" value="ECO:0007669"/>
    <property type="project" value="UniProtKB-KW"/>
</dbReference>
<dbReference type="NCBIfam" id="NF006771">
    <property type="entry name" value="PRK09290.1-5"/>
    <property type="match status" value="1"/>
</dbReference>
<dbReference type="InterPro" id="IPR002933">
    <property type="entry name" value="Peptidase_M20"/>
</dbReference>
<dbReference type="RefSeq" id="WP_259661682.1">
    <property type="nucleotide sequence ID" value="NZ_JAHXRI010000010.1"/>
</dbReference>
<dbReference type="InterPro" id="IPR010158">
    <property type="entry name" value="Amidase_Cbmase"/>
</dbReference>
<dbReference type="PANTHER" id="PTHR32494:SF5">
    <property type="entry name" value="ALLANTOATE AMIDOHYDROLASE"/>
    <property type="match status" value="1"/>
</dbReference>
<dbReference type="InterPro" id="IPR036264">
    <property type="entry name" value="Bact_exopeptidase_dim_dom"/>
</dbReference>
<comment type="caution">
    <text evidence="4">The sequence shown here is derived from an EMBL/GenBank/DDBJ whole genome shotgun (WGS) entry which is preliminary data.</text>
</comment>
<dbReference type="PIRSF" id="PIRSF001235">
    <property type="entry name" value="Amidase_carbamoylase"/>
    <property type="match status" value="1"/>
</dbReference>
<dbReference type="Gene3D" id="3.40.630.10">
    <property type="entry name" value="Zn peptidases"/>
    <property type="match status" value="1"/>
</dbReference>
<feature type="binding site" evidence="3">
    <location>
        <position position="85"/>
    </location>
    <ligand>
        <name>Zn(2+)</name>
        <dbReference type="ChEBI" id="CHEBI:29105"/>
        <label>1</label>
    </ligand>
</feature>
<feature type="binding site" evidence="3">
    <location>
        <position position="384"/>
    </location>
    <ligand>
        <name>Zn(2+)</name>
        <dbReference type="ChEBI" id="CHEBI:29105"/>
        <label>2</label>
    </ligand>
</feature>
<dbReference type="SUPFAM" id="SSF53187">
    <property type="entry name" value="Zn-dependent exopeptidases"/>
    <property type="match status" value="1"/>
</dbReference>
<feature type="binding site" evidence="3">
    <location>
        <position position="96"/>
    </location>
    <ligand>
        <name>Zn(2+)</name>
        <dbReference type="ChEBI" id="CHEBI:29105"/>
        <label>2</label>
    </ligand>
</feature>
<organism evidence="4 5">
    <name type="scientific">Zwartia hollandica</name>
    <dbReference type="NCBI Taxonomy" id="324606"/>
    <lineage>
        <taxon>Bacteria</taxon>
        <taxon>Pseudomonadati</taxon>
        <taxon>Pseudomonadota</taxon>
        <taxon>Betaproteobacteria</taxon>
        <taxon>Burkholderiales</taxon>
        <taxon>Alcaligenaceae</taxon>
        <taxon>Zwartia</taxon>
    </lineage>
</organism>
<gene>
    <name evidence="4" type="ORF">KZZ10_11520</name>
</gene>
<sequence length="411" mass="43897">MNAAQLAINGPRLMRQLEQLAEIGRTETNACCRLALTDDDKLGRDLVVSWMKELGMTVTIDPIGNIFGTRAGSQPDLAPVMTGSHIDTVRTGGAYDGNYGVLAGLEVVATLNEAKQLTQRSLVVGVFTNEEGARFAPDMLGSLVYVGGMPLDEALDLKAIDGPRLGDELARIGYDGKADLGAHKPHAFIELHIEQGPILDIEGVKIGAVENLQGISWQELTIVGQSNHAGTTPMYLRHDAGYVASAIATFVRDLTRKMGGHQVGTIGKIDLIPNLINVIAARATITVDLRNTDEGLLKQAEHALATYLKELEQSEGVTITARRLARFEPVSFDTALADRIAHHAQALGLSQQRMTSGAGHDAQMLARICPTSMIFVPSVGGISHNPAEYTAQEDLIAGANVLLASLTELAN</sequence>
<dbReference type="Gene3D" id="3.30.70.360">
    <property type="match status" value="1"/>
</dbReference>
<dbReference type="GO" id="GO:0016813">
    <property type="term" value="F:hydrolase activity, acting on carbon-nitrogen (but not peptide) bonds, in linear amidines"/>
    <property type="evidence" value="ECO:0007669"/>
    <property type="project" value="InterPro"/>
</dbReference>
<keyword evidence="3" id="KW-0479">Metal-binding</keyword>
<dbReference type="CDD" id="cd03884">
    <property type="entry name" value="M20_bAS"/>
    <property type="match status" value="1"/>
</dbReference>
<dbReference type="Pfam" id="PF01546">
    <property type="entry name" value="Peptidase_M20"/>
    <property type="match status" value="1"/>
</dbReference>
<evidence type="ECO:0000313" key="4">
    <source>
        <dbReference type="EMBL" id="MBZ1351275.1"/>
    </source>
</evidence>
<dbReference type="SUPFAM" id="SSF55031">
    <property type="entry name" value="Bacterial exopeptidase dimerisation domain"/>
    <property type="match status" value="1"/>
</dbReference>
<keyword evidence="3" id="KW-0862">Zinc</keyword>